<proteinExistence type="predicted"/>
<accession>E1WRZ5</accession>
<dbReference type="InterPro" id="IPR045738">
    <property type="entry name" value="DUF6088"/>
</dbReference>
<evidence type="ECO:0008006" key="3">
    <source>
        <dbReference type="Google" id="ProtNLM"/>
    </source>
</evidence>
<evidence type="ECO:0000313" key="1">
    <source>
        <dbReference type="EMBL" id="CBW21914.1"/>
    </source>
</evidence>
<reference evidence="1 2" key="1">
    <citation type="journal article" date="2010" name="Microbiology">
        <title>Twenty-eight divergent polysaccharide loci specifying within- and amongst-strain capsule diversity in three strains of Bacteroides fragilis.</title>
        <authorList>
            <person name="Patrick S."/>
            <person name="Blakely G.W."/>
            <person name="Houston S."/>
            <person name="Moore J."/>
            <person name="Abratt V.R."/>
            <person name="Bertalan M."/>
            <person name="Cerdeno-Tarraga A.M."/>
            <person name="Quail M.A."/>
            <person name="Corton N."/>
            <person name="Corton C."/>
            <person name="Bignell A."/>
            <person name="Barron A."/>
            <person name="Clark L."/>
            <person name="Bentley S.D."/>
            <person name="Parkhill J."/>
        </authorList>
    </citation>
    <scope>NUCLEOTIDE SEQUENCE [LARGE SCALE GENOMIC DNA]</scope>
    <source>
        <strain evidence="1 2">638R</strain>
    </source>
</reference>
<dbReference type="PATRIC" id="fig|862962.3.peg.1387"/>
<gene>
    <name evidence="1" type="ordered locus">BF638R_1375</name>
</gene>
<dbReference type="AlphaFoldDB" id="E1WRZ5"/>
<dbReference type="HOGENOM" id="CLU_097848_0_0_10"/>
<dbReference type="Proteomes" id="UP000008560">
    <property type="component" value="Chromosome"/>
</dbReference>
<dbReference type="KEGG" id="bfg:BF638R_1375"/>
<dbReference type="Pfam" id="PF19570">
    <property type="entry name" value="DUF6088"/>
    <property type="match status" value="1"/>
</dbReference>
<protein>
    <recommendedName>
        <fullName evidence="3">AbiEi antitoxin C-terminal domain-containing protein</fullName>
    </recommendedName>
</protein>
<organism evidence="1 2">
    <name type="scientific">Bacteroides fragilis (strain 638R)</name>
    <dbReference type="NCBI Taxonomy" id="862962"/>
    <lineage>
        <taxon>Bacteria</taxon>
        <taxon>Pseudomonadati</taxon>
        <taxon>Bacteroidota</taxon>
        <taxon>Bacteroidia</taxon>
        <taxon>Bacteroidales</taxon>
        <taxon>Bacteroidaceae</taxon>
        <taxon>Bacteroides</taxon>
    </lineage>
</organism>
<sequence length="242" mass="27791">MQIETKDINMASFRKEILGQIERIDTGRIFTFRDLSFETEKTANVAVLLSEQSRKGVLVRVEKGAYYRPKKSVLGLGKLPVYQDEQFRYLTEKLNGYITGAYIYNKMGLTEQVATTITIATPNPVRRFRFKNLDIECVKAYCMDCPDESLVPYLRLLDAIKDMKRIPGTTGQDIYNRVKSQYFNGYSLPELEKIVSLAKSYPPRVRKVVADILGDIRQTVLQTEMAKTILPTTRFNLDYKTA</sequence>
<dbReference type="EMBL" id="FQ312004">
    <property type="protein sequence ID" value="CBW21914.1"/>
    <property type="molecule type" value="Genomic_DNA"/>
</dbReference>
<evidence type="ECO:0000313" key="2">
    <source>
        <dbReference type="Proteomes" id="UP000008560"/>
    </source>
</evidence>
<name>E1WRZ5_BACF6</name>